<gene>
    <name evidence="1" type="ORF">A2W41_02760</name>
</gene>
<comment type="caution">
    <text evidence="1">The sequence shown here is derived from an EMBL/GenBank/DDBJ whole genome shotgun (WGS) entry which is preliminary data.</text>
</comment>
<name>A0A1G2FZI7_9BACT</name>
<dbReference type="Proteomes" id="UP000176700">
    <property type="component" value="Unassembled WGS sequence"/>
</dbReference>
<reference evidence="1 2" key="1">
    <citation type="journal article" date="2016" name="Nat. Commun.">
        <title>Thousands of microbial genomes shed light on interconnected biogeochemical processes in an aquifer system.</title>
        <authorList>
            <person name="Anantharaman K."/>
            <person name="Brown C.T."/>
            <person name="Hug L.A."/>
            <person name="Sharon I."/>
            <person name="Castelle C.J."/>
            <person name="Probst A.J."/>
            <person name="Thomas B.C."/>
            <person name="Singh A."/>
            <person name="Wilkins M.J."/>
            <person name="Karaoz U."/>
            <person name="Brodie E.L."/>
            <person name="Williams K.H."/>
            <person name="Hubbard S.S."/>
            <person name="Banfield J.F."/>
        </authorList>
    </citation>
    <scope>NUCLEOTIDE SEQUENCE [LARGE SCALE GENOMIC DNA]</scope>
</reference>
<sequence>MEHRDEIQKYNAGDKVVASSSERHGWRVRKVREEVKAEYGCCPVKVENVRRTVTGRCDCRVGNQVDKESHLDWCGLLDLHPQVLVIRLGGGMMPHSGALFDLFEDPASY</sequence>
<dbReference type="EMBL" id="MHNI01000012">
    <property type="protein sequence ID" value="OGZ43010.1"/>
    <property type="molecule type" value="Genomic_DNA"/>
</dbReference>
<accession>A0A1G2FZI7</accession>
<evidence type="ECO:0000313" key="1">
    <source>
        <dbReference type="EMBL" id="OGZ43010.1"/>
    </source>
</evidence>
<organism evidence="1 2">
    <name type="scientific">Candidatus Ryanbacteria bacterium RIFCSPHIGHO2_01_45_13</name>
    <dbReference type="NCBI Taxonomy" id="1802112"/>
    <lineage>
        <taxon>Bacteria</taxon>
        <taxon>Candidatus Ryaniibacteriota</taxon>
    </lineage>
</organism>
<evidence type="ECO:0000313" key="2">
    <source>
        <dbReference type="Proteomes" id="UP000176700"/>
    </source>
</evidence>
<dbReference type="AlphaFoldDB" id="A0A1G2FZI7"/>
<protein>
    <submittedName>
        <fullName evidence="1">Uncharacterized protein</fullName>
    </submittedName>
</protein>
<proteinExistence type="predicted"/>